<dbReference type="GO" id="GO:0003677">
    <property type="term" value="F:DNA binding"/>
    <property type="evidence" value="ECO:0007669"/>
    <property type="project" value="UniProtKB-KW"/>
</dbReference>
<dbReference type="GO" id="GO:0005829">
    <property type="term" value="C:cytosol"/>
    <property type="evidence" value="ECO:0007669"/>
    <property type="project" value="TreeGrafter"/>
</dbReference>
<dbReference type="Proteomes" id="UP000588111">
    <property type="component" value="Unassembled WGS sequence"/>
</dbReference>
<gene>
    <name evidence="4" type="ORF">FHS24_000705</name>
</gene>
<organism evidence="4 5">
    <name type="scientific">Psychrobacter luti</name>
    <dbReference type="NCBI Taxonomy" id="198481"/>
    <lineage>
        <taxon>Bacteria</taxon>
        <taxon>Pseudomonadati</taxon>
        <taxon>Pseudomonadota</taxon>
        <taxon>Gammaproteobacteria</taxon>
        <taxon>Moraxellales</taxon>
        <taxon>Moraxellaceae</taxon>
        <taxon>Psychrobacter</taxon>
    </lineage>
</organism>
<keyword evidence="5" id="KW-1185">Reference proteome</keyword>
<dbReference type="Pfam" id="PF07883">
    <property type="entry name" value="Cupin_2"/>
    <property type="match status" value="1"/>
</dbReference>
<name>A0A839TDS9_9GAMM</name>
<dbReference type="GO" id="GO:0003700">
    <property type="term" value="F:DNA-binding transcription factor activity"/>
    <property type="evidence" value="ECO:0007669"/>
    <property type="project" value="TreeGrafter"/>
</dbReference>
<dbReference type="SUPFAM" id="SSF47413">
    <property type="entry name" value="lambda repressor-like DNA-binding domains"/>
    <property type="match status" value="1"/>
</dbReference>
<reference evidence="4 5" key="1">
    <citation type="submission" date="2020-08" db="EMBL/GenBank/DDBJ databases">
        <title>Genomic Encyclopedia of Type Strains, Phase III (KMG-III): the genomes of soil and plant-associated and newly described type strains.</title>
        <authorList>
            <person name="Whitman W."/>
        </authorList>
    </citation>
    <scope>NUCLEOTIDE SEQUENCE [LARGE SCALE GENOMIC DNA]</scope>
    <source>
        <strain evidence="4 5">CECT 5885</strain>
    </source>
</reference>
<evidence type="ECO:0000256" key="2">
    <source>
        <dbReference type="SAM" id="MobiDB-lite"/>
    </source>
</evidence>
<feature type="compositionally biased region" description="Acidic residues" evidence="2">
    <location>
        <begin position="28"/>
        <end position="41"/>
    </location>
</feature>
<dbReference type="InterPro" id="IPR050807">
    <property type="entry name" value="TransReg_Diox_bact_type"/>
</dbReference>
<comment type="caution">
    <text evidence="4">The sequence shown here is derived from an EMBL/GenBank/DDBJ whole genome shotgun (WGS) entry which is preliminary data.</text>
</comment>
<dbReference type="InterPro" id="IPR010982">
    <property type="entry name" value="Lambda_DNA-bd_dom_sf"/>
</dbReference>
<dbReference type="Gene3D" id="1.10.260.40">
    <property type="entry name" value="lambda repressor-like DNA-binding domains"/>
    <property type="match status" value="1"/>
</dbReference>
<keyword evidence="1" id="KW-0238">DNA-binding</keyword>
<evidence type="ECO:0000259" key="3">
    <source>
        <dbReference type="PROSITE" id="PS50943"/>
    </source>
</evidence>
<dbReference type="Pfam" id="PF01381">
    <property type="entry name" value="HTH_3"/>
    <property type="match status" value="1"/>
</dbReference>
<protein>
    <submittedName>
        <fullName evidence="4">HTH-type transcriptional repressor of puuD</fullName>
    </submittedName>
</protein>
<dbReference type="PANTHER" id="PTHR46797:SF11">
    <property type="entry name" value="HTH-TYPE TRANSCRIPTIONAL REGULATOR PUUR"/>
    <property type="match status" value="1"/>
</dbReference>
<evidence type="ECO:0000313" key="5">
    <source>
        <dbReference type="Proteomes" id="UP000588111"/>
    </source>
</evidence>
<feature type="compositionally biased region" description="Polar residues" evidence="2">
    <location>
        <begin position="1"/>
        <end position="12"/>
    </location>
</feature>
<proteinExistence type="predicted"/>
<dbReference type="InterPro" id="IPR001387">
    <property type="entry name" value="Cro/C1-type_HTH"/>
</dbReference>
<dbReference type="SUPFAM" id="SSF51182">
    <property type="entry name" value="RmlC-like cupins"/>
    <property type="match status" value="1"/>
</dbReference>
<dbReference type="AlphaFoldDB" id="A0A839TDS9"/>
<dbReference type="Gene3D" id="2.60.120.10">
    <property type="entry name" value="Jelly Rolls"/>
    <property type="match status" value="1"/>
</dbReference>
<dbReference type="EMBL" id="JACHXL010000001">
    <property type="protein sequence ID" value="MBB3106214.1"/>
    <property type="molecule type" value="Genomic_DNA"/>
</dbReference>
<dbReference type="RefSeq" id="WP_183618704.1">
    <property type="nucleotide sequence ID" value="NZ_CAJHAH010000002.1"/>
</dbReference>
<evidence type="ECO:0000313" key="4">
    <source>
        <dbReference type="EMBL" id="MBB3106214.1"/>
    </source>
</evidence>
<sequence length="247" mass="27268">MPAKNTVHNSAENDIEKDGLAPENEMASPEDEAEEDEADDVNSDKEDTLESDEAPSVLEMDGQPEEDIGKKINQLRLAKGYSQRKLARMAGVTNTSISAIERNKVSPAVNTLKAILLVLGSDLTTFFSDEWKEPKARVVVTPKDLIELSEPSSRVSLKQVYNCSTTKNLGFLIETYQPNSSTEEKIAHEGEEIGTVIEGKVLIRIEETTYLLNEGDSYVIDTIKPHTFINPTDGITRIVSAHTPTTY</sequence>
<feature type="region of interest" description="Disordered" evidence="2">
    <location>
        <begin position="1"/>
        <end position="69"/>
    </location>
</feature>
<dbReference type="InterPro" id="IPR013096">
    <property type="entry name" value="Cupin_2"/>
</dbReference>
<dbReference type="CDD" id="cd02209">
    <property type="entry name" value="cupin_XRE_C"/>
    <property type="match status" value="1"/>
</dbReference>
<dbReference type="InterPro" id="IPR014710">
    <property type="entry name" value="RmlC-like_jellyroll"/>
</dbReference>
<dbReference type="PROSITE" id="PS50943">
    <property type="entry name" value="HTH_CROC1"/>
    <property type="match status" value="1"/>
</dbReference>
<evidence type="ECO:0000256" key="1">
    <source>
        <dbReference type="ARBA" id="ARBA00023125"/>
    </source>
</evidence>
<feature type="domain" description="HTH cro/C1-type" evidence="3">
    <location>
        <begin position="72"/>
        <end position="126"/>
    </location>
</feature>
<dbReference type="PANTHER" id="PTHR46797">
    <property type="entry name" value="HTH-TYPE TRANSCRIPTIONAL REGULATOR"/>
    <property type="match status" value="1"/>
</dbReference>
<accession>A0A839TDS9</accession>
<dbReference type="SMART" id="SM00530">
    <property type="entry name" value="HTH_XRE"/>
    <property type="match status" value="1"/>
</dbReference>
<dbReference type="CDD" id="cd00093">
    <property type="entry name" value="HTH_XRE"/>
    <property type="match status" value="1"/>
</dbReference>
<dbReference type="InterPro" id="IPR011051">
    <property type="entry name" value="RmlC_Cupin_sf"/>
</dbReference>